<dbReference type="RefSeq" id="WP_145178746.1">
    <property type="nucleotide sequence ID" value="NZ_CP037422.1"/>
</dbReference>
<dbReference type="OrthoDB" id="247695at2"/>
<feature type="coiled-coil region" evidence="1">
    <location>
        <begin position="144"/>
        <end position="189"/>
    </location>
</feature>
<sequence>MLASCQLSRYPEAALFCHPVSTMSASPLADYLTKKEIEEAFQRSHRSLTRDFSQAVRVGDSKILRNLKLRTEDGKEFEGTTVTLEQIQQLSNQGLSPTWYARREWVQEYYGTESAKKQKKQSEQQDKSTPEERPNSNATDNELVSTLKAQISRLELENDRRSQEHQQDKEAFIEQLKMLKDMFDTLKEDHTDTKVLLKEVHQVMGKLADVNLLSSQQGASHDQTKSGEPHPKQKESTDLGNRSTVDAVVVKEPKQKTSAKQGTKKRTPQKSTTATKSKRSVTPKSKRSAKSQARQPKWYETPTLKRLLSRSS</sequence>
<feature type="compositionally biased region" description="Basic and acidic residues" evidence="2">
    <location>
        <begin position="114"/>
        <end position="134"/>
    </location>
</feature>
<reference evidence="3 4" key="1">
    <citation type="submission" date="2019-03" db="EMBL/GenBank/DDBJ databases">
        <title>Deep-cultivation of Planctomycetes and their phenomic and genomic characterization uncovers novel biology.</title>
        <authorList>
            <person name="Wiegand S."/>
            <person name="Jogler M."/>
            <person name="Boedeker C."/>
            <person name="Pinto D."/>
            <person name="Vollmers J."/>
            <person name="Rivas-Marin E."/>
            <person name="Kohn T."/>
            <person name="Peeters S.H."/>
            <person name="Heuer A."/>
            <person name="Rast P."/>
            <person name="Oberbeckmann S."/>
            <person name="Bunk B."/>
            <person name="Jeske O."/>
            <person name="Meyerdierks A."/>
            <person name="Storesund J.E."/>
            <person name="Kallscheuer N."/>
            <person name="Luecker S."/>
            <person name="Lage O.M."/>
            <person name="Pohl T."/>
            <person name="Merkel B.J."/>
            <person name="Hornburger P."/>
            <person name="Mueller R.-W."/>
            <person name="Bruemmer F."/>
            <person name="Labrenz M."/>
            <person name="Spormann A.M."/>
            <person name="Op den Camp H."/>
            <person name="Overmann J."/>
            <person name="Amann R."/>
            <person name="Jetten M.S.M."/>
            <person name="Mascher T."/>
            <person name="Medema M.H."/>
            <person name="Devos D.P."/>
            <person name="Kaster A.-K."/>
            <person name="Ovreas L."/>
            <person name="Rohde M."/>
            <person name="Galperin M.Y."/>
            <person name="Jogler C."/>
        </authorList>
    </citation>
    <scope>NUCLEOTIDE SEQUENCE [LARGE SCALE GENOMIC DNA]</scope>
    <source>
        <strain evidence="3 4">V202</strain>
    </source>
</reference>
<evidence type="ECO:0000313" key="3">
    <source>
        <dbReference type="EMBL" id="QDU10876.1"/>
    </source>
</evidence>
<accession>A0A517X046</accession>
<keyword evidence="4" id="KW-1185">Reference proteome</keyword>
<proteinExistence type="predicted"/>
<organism evidence="3 4">
    <name type="scientific">Gimesia aquarii</name>
    <dbReference type="NCBI Taxonomy" id="2527964"/>
    <lineage>
        <taxon>Bacteria</taxon>
        <taxon>Pseudomonadati</taxon>
        <taxon>Planctomycetota</taxon>
        <taxon>Planctomycetia</taxon>
        <taxon>Planctomycetales</taxon>
        <taxon>Planctomycetaceae</taxon>
        <taxon>Gimesia</taxon>
    </lineage>
</organism>
<evidence type="ECO:0000256" key="1">
    <source>
        <dbReference type="SAM" id="Coils"/>
    </source>
</evidence>
<name>A0A517X046_9PLAN</name>
<feature type="compositionally biased region" description="Basic and acidic residues" evidence="2">
    <location>
        <begin position="222"/>
        <end position="237"/>
    </location>
</feature>
<keyword evidence="1" id="KW-0175">Coiled coil</keyword>
<feature type="region of interest" description="Disordered" evidence="2">
    <location>
        <begin position="112"/>
        <end position="142"/>
    </location>
</feature>
<dbReference type="AlphaFoldDB" id="A0A517X046"/>
<protein>
    <submittedName>
        <fullName evidence="3">Uncharacterized protein</fullName>
    </submittedName>
</protein>
<evidence type="ECO:0000256" key="2">
    <source>
        <dbReference type="SAM" id="MobiDB-lite"/>
    </source>
</evidence>
<evidence type="ECO:0000313" key="4">
    <source>
        <dbReference type="Proteomes" id="UP000318384"/>
    </source>
</evidence>
<feature type="region of interest" description="Disordered" evidence="2">
    <location>
        <begin position="215"/>
        <end position="312"/>
    </location>
</feature>
<feature type="compositionally biased region" description="Basic residues" evidence="2">
    <location>
        <begin position="276"/>
        <end position="289"/>
    </location>
</feature>
<dbReference type="EMBL" id="CP037422">
    <property type="protein sequence ID" value="QDU10876.1"/>
    <property type="molecule type" value="Genomic_DNA"/>
</dbReference>
<gene>
    <name evidence="3" type="ORF">V202x_42890</name>
</gene>
<dbReference type="Proteomes" id="UP000318384">
    <property type="component" value="Chromosome"/>
</dbReference>